<comment type="subcellular location">
    <subcellularLocation>
        <location evidence="2">Nucleus</location>
        <location evidence="2">Nucleolus</location>
    </subcellularLocation>
</comment>
<dbReference type="CDD" id="cd05702">
    <property type="entry name" value="S1_Rrp5_repeat_hs11_sc8"/>
    <property type="match status" value="1"/>
</dbReference>
<dbReference type="OrthoDB" id="412781at2759"/>
<organism evidence="13 14">
    <name type="scientific">Coniosporium apollinis (strain CBS 100218)</name>
    <name type="common">Rock-inhabiting black yeast</name>
    <dbReference type="NCBI Taxonomy" id="1168221"/>
    <lineage>
        <taxon>Eukaryota</taxon>
        <taxon>Fungi</taxon>
        <taxon>Dikarya</taxon>
        <taxon>Ascomycota</taxon>
        <taxon>Pezizomycotina</taxon>
        <taxon>Dothideomycetes</taxon>
        <taxon>Dothideomycetes incertae sedis</taxon>
        <taxon>Coniosporium</taxon>
    </lineage>
</organism>
<dbReference type="Pfam" id="PF00575">
    <property type="entry name" value="S1"/>
    <property type="match status" value="4"/>
</dbReference>
<dbReference type="EMBL" id="JH767618">
    <property type="protein sequence ID" value="EON69585.1"/>
    <property type="molecule type" value="Genomic_DNA"/>
</dbReference>
<evidence type="ECO:0000256" key="10">
    <source>
        <dbReference type="ARBA" id="ARBA00076674"/>
    </source>
</evidence>
<dbReference type="InterPro" id="IPR045209">
    <property type="entry name" value="Rrp5"/>
</dbReference>
<evidence type="ECO:0000256" key="7">
    <source>
        <dbReference type="ARBA" id="ARBA00023242"/>
    </source>
</evidence>
<keyword evidence="5" id="KW-0597">Phosphoprotein</keyword>
<keyword evidence="3" id="KW-0690">Ribosome biogenesis</keyword>
<evidence type="ECO:0000313" key="14">
    <source>
        <dbReference type="Proteomes" id="UP000016924"/>
    </source>
</evidence>
<dbReference type="Proteomes" id="UP000016924">
    <property type="component" value="Unassembled WGS sequence"/>
</dbReference>
<evidence type="ECO:0000256" key="1">
    <source>
        <dbReference type="ARBA" id="ARBA00002863"/>
    </source>
</evidence>
<dbReference type="CDD" id="cd04461">
    <property type="entry name" value="S1_Rrp5_repeat_hs8_sc7"/>
    <property type="match status" value="1"/>
</dbReference>
<dbReference type="eggNOG" id="KOG1070">
    <property type="taxonomic scope" value="Eukaryota"/>
</dbReference>
<accession>R7Z600</accession>
<evidence type="ECO:0000256" key="2">
    <source>
        <dbReference type="ARBA" id="ARBA00004604"/>
    </source>
</evidence>
<dbReference type="PANTHER" id="PTHR23270">
    <property type="entry name" value="PROGRAMMED CELL DEATH PROTEIN 11 PRE-RRNA PROCESSING PROTEIN RRP5"/>
    <property type="match status" value="1"/>
</dbReference>
<feature type="domain" description="S1 motif" evidence="12">
    <location>
        <begin position="279"/>
        <end position="348"/>
    </location>
</feature>
<evidence type="ECO:0000256" key="4">
    <source>
        <dbReference type="ARBA" id="ARBA00022552"/>
    </source>
</evidence>
<feature type="region of interest" description="Disordered" evidence="11">
    <location>
        <begin position="92"/>
        <end position="149"/>
    </location>
</feature>
<dbReference type="SUPFAM" id="SSF50249">
    <property type="entry name" value="Nucleic acid-binding proteins"/>
    <property type="match status" value="11"/>
</dbReference>
<comment type="function">
    <text evidence="8">Involved in the biogenesis of rRNA. Required for the formation of 18S and 5.8S rRNA.</text>
</comment>
<dbReference type="OMA" id="GQYLRAY"/>
<evidence type="ECO:0000256" key="8">
    <source>
        <dbReference type="ARBA" id="ARBA00055575"/>
    </source>
</evidence>
<dbReference type="CDD" id="cd05703">
    <property type="entry name" value="S1_Rrp5_repeat_hs12_sc9"/>
    <property type="match status" value="1"/>
</dbReference>
<dbReference type="InterPro" id="IPR003107">
    <property type="entry name" value="HAT"/>
</dbReference>
<dbReference type="FunFam" id="2.40.50.140:FF:000196">
    <property type="entry name" value="rRNA biogenesis protein RRP5"/>
    <property type="match status" value="1"/>
</dbReference>
<feature type="domain" description="S1 motif" evidence="12">
    <location>
        <begin position="1057"/>
        <end position="1128"/>
    </location>
</feature>
<dbReference type="FunFam" id="2.40.50.140:FF:000278">
    <property type="entry name" value="rRNA biogenesis protein rrp5"/>
    <property type="match status" value="1"/>
</dbReference>
<dbReference type="FunFam" id="2.40.50.140:FF:000266">
    <property type="entry name" value="rRNA biogenesis protein rrp5"/>
    <property type="match status" value="1"/>
</dbReference>
<dbReference type="CDD" id="cd05707">
    <property type="entry name" value="S1_Rrp5_repeat_sc11"/>
    <property type="match status" value="1"/>
</dbReference>
<dbReference type="STRING" id="1168221.R7Z600"/>
<keyword evidence="6" id="KW-0677">Repeat</keyword>
<feature type="domain" description="S1 motif" evidence="12">
    <location>
        <begin position="1144"/>
        <end position="1213"/>
    </location>
</feature>
<dbReference type="SMART" id="SM00316">
    <property type="entry name" value="S1"/>
    <property type="match status" value="13"/>
</dbReference>
<name>R7Z600_CONA1</name>
<dbReference type="Gene3D" id="2.40.50.140">
    <property type="entry name" value="Nucleic acid-binding proteins"/>
    <property type="match status" value="11"/>
</dbReference>
<feature type="domain" description="S1 motif" evidence="12">
    <location>
        <begin position="746"/>
        <end position="820"/>
    </location>
</feature>
<dbReference type="InterPro" id="IPR048058">
    <property type="entry name" value="Rrp5_S1_rpt_hs11_sc8"/>
</dbReference>
<dbReference type="InterPro" id="IPR057301">
    <property type="entry name" value="Rrp5_OB_4th"/>
</dbReference>
<dbReference type="Pfam" id="PF24685">
    <property type="entry name" value="OB_RRP5_4th"/>
    <property type="match status" value="1"/>
</dbReference>
<feature type="compositionally biased region" description="Basic and acidic residues" evidence="11">
    <location>
        <begin position="1494"/>
        <end position="1505"/>
    </location>
</feature>
<feature type="domain" description="S1 motif" evidence="12">
    <location>
        <begin position="1327"/>
        <end position="1398"/>
    </location>
</feature>
<proteinExistence type="predicted"/>
<dbReference type="FunFam" id="2.40.50.140:FF:000159">
    <property type="entry name" value="rRNA biogenesis protein rrp5"/>
    <property type="match status" value="1"/>
</dbReference>
<keyword evidence="4" id="KW-0698">rRNA processing</keyword>
<dbReference type="Pfam" id="PF23459">
    <property type="entry name" value="S1_RRP5"/>
    <property type="match status" value="1"/>
</dbReference>
<evidence type="ECO:0000256" key="6">
    <source>
        <dbReference type="ARBA" id="ARBA00022737"/>
    </source>
</evidence>
<keyword evidence="14" id="KW-1185">Reference proteome</keyword>
<reference evidence="14" key="1">
    <citation type="submission" date="2012-06" db="EMBL/GenBank/DDBJ databases">
        <title>The genome sequence of Coniosporium apollinis CBS 100218.</title>
        <authorList>
            <consortium name="The Broad Institute Genome Sequencing Platform"/>
            <person name="Cuomo C."/>
            <person name="Gorbushina A."/>
            <person name="Noack S."/>
            <person name="Walker B."/>
            <person name="Young S.K."/>
            <person name="Zeng Q."/>
            <person name="Gargeya S."/>
            <person name="Fitzgerald M."/>
            <person name="Haas B."/>
            <person name="Abouelleil A."/>
            <person name="Alvarado L."/>
            <person name="Arachchi H.M."/>
            <person name="Berlin A.M."/>
            <person name="Chapman S.B."/>
            <person name="Goldberg J."/>
            <person name="Griggs A."/>
            <person name="Gujja S."/>
            <person name="Hansen M."/>
            <person name="Howarth C."/>
            <person name="Imamovic A."/>
            <person name="Larimer J."/>
            <person name="McCowan C."/>
            <person name="Montmayeur A."/>
            <person name="Murphy C."/>
            <person name="Neiman D."/>
            <person name="Pearson M."/>
            <person name="Priest M."/>
            <person name="Roberts A."/>
            <person name="Saif S."/>
            <person name="Shea T."/>
            <person name="Sisk P."/>
            <person name="Sykes S."/>
            <person name="Wortman J."/>
            <person name="Nusbaum C."/>
            <person name="Birren B."/>
        </authorList>
    </citation>
    <scope>NUCLEOTIDE SEQUENCE [LARGE SCALE GENOMIC DNA]</scope>
    <source>
        <strain evidence="14">CBS 100218</strain>
    </source>
</reference>
<comment type="function">
    <text evidence="1">Component of the cleavage factor IA (CFIA) complex, which is involved in the endonucleolytic cleavage during polyadenylation-dependent pre-mRNA 3'-end formation.</text>
</comment>
<dbReference type="SUPFAM" id="SSF48452">
    <property type="entry name" value="TPR-like"/>
    <property type="match status" value="2"/>
</dbReference>
<dbReference type="FunFam" id="2.40.50.140:FF:000155">
    <property type="entry name" value="rRNA biogenesis protein RRP5"/>
    <property type="match status" value="1"/>
</dbReference>
<dbReference type="SMART" id="SM00386">
    <property type="entry name" value="HAT"/>
    <property type="match status" value="5"/>
</dbReference>
<feature type="domain" description="S1 motif" evidence="12">
    <location>
        <begin position="1238"/>
        <end position="1307"/>
    </location>
</feature>
<protein>
    <recommendedName>
        <fullName evidence="9">rRNA biogenesis protein RRP5</fullName>
    </recommendedName>
    <alternativeName>
        <fullName evidence="10">Ribosomal RNA-processing protein 5</fullName>
    </alternativeName>
</protein>
<evidence type="ECO:0000259" key="12">
    <source>
        <dbReference type="PROSITE" id="PS50126"/>
    </source>
</evidence>
<feature type="domain" description="S1 motif" evidence="12">
    <location>
        <begin position="658"/>
        <end position="727"/>
    </location>
</feature>
<feature type="region of interest" description="Disordered" evidence="11">
    <location>
        <begin position="1409"/>
        <end position="1465"/>
    </location>
</feature>
<dbReference type="GO" id="GO:0003723">
    <property type="term" value="F:RNA binding"/>
    <property type="evidence" value="ECO:0007669"/>
    <property type="project" value="TreeGrafter"/>
</dbReference>
<keyword evidence="7" id="KW-0539">Nucleus</keyword>
<dbReference type="InterPro" id="IPR012340">
    <property type="entry name" value="NA-bd_OB-fold"/>
</dbReference>
<feature type="domain" description="S1 motif" evidence="12">
    <location>
        <begin position="473"/>
        <end position="547"/>
    </location>
</feature>
<dbReference type="FunFam" id="2.40.50.140:FF:000279">
    <property type="entry name" value="rRNA biogenesis protein rrp5"/>
    <property type="match status" value="1"/>
</dbReference>
<feature type="domain" description="S1 motif" evidence="12">
    <location>
        <begin position="161"/>
        <end position="263"/>
    </location>
</feature>
<feature type="compositionally biased region" description="Basic and acidic residues" evidence="11">
    <location>
        <begin position="1514"/>
        <end position="1525"/>
    </location>
</feature>
<feature type="compositionally biased region" description="Acidic residues" evidence="11">
    <location>
        <begin position="1451"/>
        <end position="1465"/>
    </location>
</feature>
<dbReference type="PROSITE" id="PS50126">
    <property type="entry name" value="S1"/>
    <property type="match status" value="12"/>
</dbReference>
<feature type="domain" description="S1 motif" evidence="12">
    <location>
        <begin position="564"/>
        <end position="638"/>
    </location>
</feature>
<feature type="compositionally biased region" description="Acidic residues" evidence="11">
    <location>
        <begin position="107"/>
        <end position="120"/>
    </location>
</feature>
<feature type="compositionally biased region" description="Polar residues" evidence="11">
    <location>
        <begin position="51"/>
        <end position="63"/>
    </location>
</feature>
<gene>
    <name evidence="13" type="ORF">W97_08845</name>
</gene>
<dbReference type="InterPro" id="IPR011990">
    <property type="entry name" value="TPR-like_helical_dom_sf"/>
</dbReference>
<dbReference type="RefSeq" id="XP_007784902.1">
    <property type="nucleotide sequence ID" value="XM_007786712.1"/>
</dbReference>
<dbReference type="Gene3D" id="1.25.40.10">
    <property type="entry name" value="Tetratricopeptide repeat domain"/>
    <property type="match status" value="2"/>
</dbReference>
<dbReference type="GeneID" id="19906156"/>
<dbReference type="InterPro" id="IPR008847">
    <property type="entry name" value="Suf"/>
</dbReference>
<evidence type="ECO:0000256" key="11">
    <source>
        <dbReference type="SAM" id="MobiDB-lite"/>
    </source>
</evidence>
<evidence type="ECO:0000256" key="5">
    <source>
        <dbReference type="ARBA" id="ARBA00022553"/>
    </source>
</evidence>
<dbReference type="GO" id="GO:0006364">
    <property type="term" value="P:rRNA processing"/>
    <property type="evidence" value="ECO:0007669"/>
    <property type="project" value="UniProtKB-KW"/>
</dbReference>
<evidence type="ECO:0000256" key="9">
    <source>
        <dbReference type="ARBA" id="ARBA00073619"/>
    </source>
</evidence>
<dbReference type="CDD" id="cd05693">
    <property type="entry name" value="S1_Rrp5_repeat_hs1_sc1"/>
    <property type="match status" value="1"/>
</dbReference>
<feature type="compositionally biased region" description="Basic residues" evidence="11">
    <location>
        <begin position="125"/>
        <end position="138"/>
    </location>
</feature>
<feature type="compositionally biased region" description="Basic and acidic residues" evidence="11">
    <location>
        <begin position="1435"/>
        <end position="1446"/>
    </location>
</feature>
<dbReference type="CDD" id="cd05708">
    <property type="entry name" value="S1_Rrp5_repeat_sc12"/>
    <property type="match status" value="1"/>
</dbReference>
<sequence>MAPMKRSADGGSGGTSKPKHSADDRAAKRQRKSEPSTNETKVKPSKPAAQTDKTPSTKSSILQQGEKAFPRGGASVLTPLEHKQIQIQATQDVLFEQSGQKRRDADAESGDENMDIDEAAEGMAKKQKRRKGKDHKKTAAVPKEEPRMKTEGLSYKRIVPGTMVLGQVTQVTSRDVVLALPNNLTGFIPLTAVSDQLTQRIEKLLQEDESNTEADEAQEDEDIVLSKFFSVGQYLRAYITSTTEESASKGPSRSKRHIELSINPRQANSGLTKSDLVINSMIQASVVSVEDHGLVMDLGLEDGSVRGFMSSKEVGHGVDHSKIEEGAVFLCIVTGLSSNGKIVKLSADHQKAGNIKKSHFLSEAPTVNVFLPGTAVEVLVTDVSSTDVAGQIMGMLDATADLVHSGAGESQTDISNKYKIGSKIKARVISTFPTAEPRRVGVSLLDHVLSLSPRKCLDAKGPKDPLQVHPVSSYVEEAKVVKVLARTGLYMDVGVKGVLGFAHISRLSDSKVDTLTETTGAYKVGSTHRARVIGYNPVDGVYLVSLEPRILEQSFLRIEDVQVGQVVKGKVERLLITAKGAPGVIVSLAEGITGLVPEMHMADVHLQHPEKKFREGTAVTARVLSTDLEKRQIRLTLKKSLVNSETDIWFDYARISPGSQSLGTLIKIDRAGAVVQFYGSVRAFLPVSEMSEAYIQDPSQHFRIGQVVSVYAMSVDAANGRMTVTCKDPFTSGKINQEALRGVQIGAVVNGTLLEKSAESVTVELADSGLKGLLRLGHLTDGSDQKNYSSMKRLRVGQTLQDLVVIEKLDKKIPVVLSNKPNLLEAAKAGTLIAAFADVSEGQKLNGFVRNVTDERVFVQFGGGLVGLLFKSQMTKEAQDLPGFGLRRDQSISVTVLTVDHSNERFLLTLRPLKEQVEKPPTQPPAGVDDTLANPVDGESQTIADFTLGKPTMALITAVKSTQLNVQLADNIQGRVDVSEVFEEWEDIKDRKQPLKQFKAKHKIPVKVLGIHDARNHRFLPITHRTGKIPVFELTAKMKSQLSSEADLLTLDKVQVGSSYIAFVNNISDDCVWVNITPNVRGRIGLMDLAEDVSLLNNLEQNFPVGSAVRVRVKAVDASKNRLDLSATSSSSSLPVTLQNLSKGMVLPARVTKVTERHIMVQLSDTISGPVTLTELADDYAQANPTVHQKNDVVRVCVLDVDAPNKRVVLSTRPSQVLSSSLPVKDPHVASVSQLKVNDVVRGFVKNVAEKGLFVSLSPKITAFVRISDLSDAFIKDWRSAFEIDQLVTGKVVAVDPEINHVQLSLKASILDKDYVAPLSYDNLEVGQIVTGKVRKVEDFGVFIVVDNSANLSGLCHRSEIADGKVENVKKLYNEGDAVKAVVLKIDAEKRRVNFGLKASYFQDAADEDMSDAEDGVDGGVDLVDGASEDDEELEHGGVDLADVKGIDSAGTDEENSADEMDVDEPVAAKKVNGLSTSGFDWTGTSLGQDQDDAQQHSDTEEDTGKKKKRRKPEIKVDKTGDLDKYGPQSVADFERQLLGQPNSSSLWIQYMAFQLQLSEVGKARDIAERALRTINIREDEEKMNVWIALLNLENTYGSDETVEEVFKRACQYNDVQEIHERLASIYIDSGKHDKADNLFQAMTKNKAITSSPSFWLNYATFLMTTLNDPARSRSLLARAMQSVPSIQHRQLTAKFGALEFQSPNGDAERGRTIFEGLLSAYPKRWDLWDMLVDLEKTHGEKENVRRLFERMSALKMKRRRAAFVFRKWQEWEEAGGDKKAVERVRARAEEYFERIGKEGDKEGEE</sequence>
<feature type="domain" description="S1 motif" evidence="12">
    <location>
        <begin position="842"/>
        <end position="911"/>
    </location>
</feature>
<dbReference type="CDD" id="cd05706">
    <property type="entry name" value="S1_Rrp5_repeat_sc10"/>
    <property type="match status" value="1"/>
</dbReference>
<evidence type="ECO:0000256" key="3">
    <source>
        <dbReference type="ARBA" id="ARBA00022517"/>
    </source>
</evidence>
<feature type="region of interest" description="Disordered" evidence="11">
    <location>
        <begin position="1481"/>
        <end position="1528"/>
    </location>
</feature>
<feature type="region of interest" description="Disordered" evidence="11">
    <location>
        <begin position="1"/>
        <end position="77"/>
    </location>
</feature>
<dbReference type="FunFam" id="2.40.50.140:FF:000103">
    <property type="entry name" value="protein RRP5 homolog"/>
    <property type="match status" value="2"/>
</dbReference>
<feature type="domain" description="S1 motif" evidence="12">
    <location>
        <begin position="949"/>
        <end position="1025"/>
    </location>
</feature>
<dbReference type="InterPro" id="IPR048059">
    <property type="entry name" value="Rrp5_S1_rpt_hs1_sc1"/>
</dbReference>
<dbReference type="HOGENOM" id="CLU_000845_0_0_1"/>
<dbReference type="InterPro" id="IPR003029">
    <property type="entry name" value="S1_domain"/>
</dbReference>
<dbReference type="PANTHER" id="PTHR23270:SF10">
    <property type="entry name" value="PROTEIN RRP5 HOMOLOG"/>
    <property type="match status" value="1"/>
</dbReference>
<dbReference type="CDD" id="cd05697">
    <property type="entry name" value="S1_Rrp5_repeat_hs5"/>
    <property type="match status" value="1"/>
</dbReference>
<dbReference type="GO" id="GO:0032040">
    <property type="term" value="C:small-subunit processome"/>
    <property type="evidence" value="ECO:0007669"/>
    <property type="project" value="TreeGrafter"/>
</dbReference>
<evidence type="ECO:0000313" key="13">
    <source>
        <dbReference type="EMBL" id="EON69585.1"/>
    </source>
</evidence>
<dbReference type="Pfam" id="PF05843">
    <property type="entry name" value="Suf"/>
    <property type="match status" value="1"/>
</dbReference>
<dbReference type="InterPro" id="IPR057302">
    <property type="entry name" value="Rrp5_S1"/>
</dbReference>